<proteinExistence type="predicted"/>
<keyword evidence="2" id="KW-1003">Cell membrane</keyword>
<evidence type="ECO:0000313" key="8">
    <source>
        <dbReference type="EMBL" id="PKY66145.1"/>
    </source>
</evidence>
<keyword evidence="4 6" id="KW-1133">Transmembrane helix</keyword>
<comment type="subcellular location">
    <subcellularLocation>
        <location evidence="1">Cell membrane</location>
        <topology evidence="1">Multi-pass membrane protein</topology>
    </subcellularLocation>
</comment>
<name>A0A2I1I4T4_9ACTO</name>
<feature type="transmembrane region" description="Helical" evidence="6">
    <location>
        <begin position="323"/>
        <end position="347"/>
    </location>
</feature>
<accession>A0A2I1I4T4</accession>
<dbReference type="InterPro" id="IPR003838">
    <property type="entry name" value="ABC3_permease_C"/>
</dbReference>
<evidence type="ECO:0000259" key="7">
    <source>
        <dbReference type="Pfam" id="PF02687"/>
    </source>
</evidence>
<evidence type="ECO:0000256" key="6">
    <source>
        <dbReference type="SAM" id="Phobius"/>
    </source>
</evidence>
<evidence type="ECO:0000313" key="9">
    <source>
        <dbReference type="Proteomes" id="UP000234545"/>
    </source>
</evidence>
<comment type="caution">
    <text evidence="8">The sequence shown here is derived from an EMBL/GenBank/DDBJ whole genome shotgun (WGS) entry which is preliminary data.</text>
</comment>
<evidence type="ECO:0000256" key="2">
    <source>
        <dbReference type="ARBA" id="ARBA00022475"/>
    </source>
</evidence>
<dbReference type="Pfam" id="PF02687">
    <property type="entry name" value="FtsX"/>
    <property type="match status" value="1"/>
</dbReference>
<gene>
    <name evidence="8" type="ORF">CYJ25_06105</name>
</gene>
<reference evidence="8 9" key="1">
    <citation type="submission" date="2017-12" db="EMBL/GenBank/DDBJ databases">
        <title>Phylogenetic diversity of female urinary microbiome.</title>
        <authorList>
            <person name="Thomas-White K."/>
            <person name="Wolfe A.J."/>
        </authorList>
    </citation>
    <scope>NUCLEOTIDE SEQUENCE [LARGE SCALE GENOMIC DNA]</scope>
    <source>
        <strain evidence="8 9">UMB0250</strain>
    </source>
</reference>
<feature type="domain" description="ABC3 transporter permease C-terminal" evidence="7">
    <location>
        <begin position="274"/>
        <end position="380"/>
    </location>
</feature>
<evidence type="ECO:0000256" key="3">
    <source>
        <dbReference type="ARBA" id="ARBA00022692"/>
    </source>
</evidence>
<dbReference type="EMBL" id="PKKJ01000006">
    <property type="protein sequence ID" value="PKY66145.1"/>
    <property type="molecule type" value="Genomic_DNA"/>
</dbReference>
<evidence type="ECO:0000256" key="4">
    <source>
        <dbReference type="ARBA" id="ARBA00022989"/>
    </source>
</evidence>
<dbReference type="PANTHER" id="PTHR43738:SF2">
    <property type="entry name" value="ABC TRANSPORTER PERMEASE"/>
    <property type="match status" value="1"/>
</dbReference>
<keyword evidence="3 6" id="KW-0812">Transmembrane</keyword>
<dbReference type="PANTHER" id="PTHR43738">
    <property type="entry name" value="ABC TRANSPORTER, MEMBRANE PROTEIN"/>
    <property type="match status" value="1"/>
</dbReference>
<sequence>MRRDRLSLRGLPLKSARARPLRTMILALLALAQTACALTGLLLVQSTRAELSPARDRLGADVVVYPSAGFLQLDKSCVQMVGSPVLFHKERSTLSRLNSNEDIDRIAYQLYLSDASGGGEPLWIIGFDPASDFVVAPWQREGPDHVVPEGSVAVGADVAVSREGTVSLFGEEWPVDAHLERTGAELDKAVLVPIGSLERVIAAAVAAGDDSFASIDPQADYSVALLRLKERSDAESVTNWINLYVRRVTAVHSEEALVGTASSMSAHSSMLAGVAALTWLILLGALAVAQWALFNERRREANVWRILGASRALVERVLLREALMVHASGALLGALVAAGLVALIGVAPVRSELVSPGNLAALAAAAVAMSLLVAWIGARAVLPRLLRAADDSMLLTT</sequence>
<dbReference type="RefSeq" id="WP_101628298.1">
    <property type="nucleotide sequence ID" value="NZ_PKKJ01000006.1"/>
</dbReference>
<evidence type="ECO:0000256" key="1">
    <source>
        <dbReference type="ARBA" id="ARBA00004651"/>
    </source>
</evidence>
<evidence type="ECO:0000256" key="5">
    <source>
        <dbReference type="ARBA" id="ARBA00023136"/>
    </source>
</evidence>
<feature type="transmembrane region" description="Helical" evidence="6">
    <location>
        <begin position="359"/>
        <end position="378"/>
    </location>
</feature>
<keyword evidence="5 6" id="KW-0472">Membrane</keyword>
<dbReference type="OrthoDB" id="3252700at2"/>
<dbReference type="InterPro" id="IPR051125">
    <property type="entry name" value="ABC-4/HrtB_transporter"/>
</dbReference>
<dbReference type="GO" id="GO:0005886">
    <property type="term" value="C:plasma membrane"/>
    <property type="evidence" value="ECO:0007669"/>
    <property type="project" value="UniProtKB-SubCell"/>
</dbReference>
<protein>
    <submittedName>
        <fullName evidence="8">Multidrug ABC transporter substrate-binding protein</fullName>
    </submittedName>
</protein>
<dbReference type="AlphaFoldDB" id="A0A2I1I4T4"/>
<dbReference type="Proteomes" id="UP000234545">
    <property type="component" value="Unassembled WGS sequence"/>
</dbReference>
<feature type="transmembrane region" description="Helical" evidence="6">
    <location>
        <begin position="270"/>
        <end position="294"/>
    </location>
</feature>
<organism evidence="8 9">
    <name type="scientific">Schaalia turicensis</name>
    <dbReference type="NCBI Taxonomy" id="131111"/>
    <lineage>
        <taxon>Bacteria</taxon>
        <taxon>Bacillati</taxon>
        <taxon>Actinomycetota</taxon>
        <taxon>Actinomycetes</taxon>
        <taxon>Actinomycetales</taxon>
        <taxon>Actinomycetaceae</taxon>
        <taxon>Schaalia</taxon>
    </lineage>
</organism>